<evidence type="ECO:0000313" key="4">
    <source>
        <dbReference type="Proteomes" id="UP000736328"/>
    </source>
</evidence>
<reference evidence="3" key="1">
    <citation type="submission" date="2020-07" db="EMBL/GenBank/DDBJ databases">
        <title>Huge and variable diversity of episymbiotic CPR bacteria and DPANN archaea in groundwater ecosystems.</title>
        <authorList>
            <person name="He C.Y."/>
            <person name="Keren R."/>
            <person name="Whittaker M."/>
            <person name="Farag I.F."/>
            <person name="Doudna J."/>
            <person name="Cate J.H.D."/>
            <person name="Banfield J.F."/>
        </authorList>
    </citation>
    <scope>NUCLEOTIDE SEQUENCE</scope>
    <source>
        <strain evidence="3">NC_groundwater_1520_Pr4_B-0.1um_53_5</strain>
    </source>
</reference>
<protein>
    <recommendedName>
        <fullName evidence="2">FlgD/Vpr Ig-like domain-containing protein</fullName>
    </recommendedName>
</protein>
<evidence type="ECO:0000259" key="2">
    <source>
        <dbReference type="Pfam" id="PF13860"/>
    </source>
</evidence>
<organism evidence="3 4">
    <name type="scientific">candidate division TA06 bacterium</name>
    <dbReference type="NCBI Taxonomy" id="2250710"/>
    <lineage>
        <taxon>Bacteria</taxon>
        <taxon>Bacteria division TA06</taxon>
    </lineage>
</organism>
<dbReference type="Gene3D" id="2.60.40.4070">
    <property type="match status" value="1"/>
</dbReference>
<proteinExistence type="predicted"/>
<feature type="region of interest" description="Disordered" evidence="1">
    <location>
        <begin position="1"/>
        <end position="23"/>
    </location>
</feature>
<feature type="domain" description="FlgD/Vpr Ig-like" evidence="2">
    <location>
        <begin position="976"/>
        <end position="1033"/>
    </location>
</feature>
<evidence type="ECO:0000313" key="3">
    <source>
        <dbReference type="EMBL" id="MBI4727833.1"/>
    </source>
</evidence>
<dbReference type="Gene3D" id="2.120.10.10">
    <property type="match status" value="1"/>
</dbReference>
<dbReference type="CDD" id="cd15482">
    <property type="entry name" value="Sialidase_non-viral"/>
    <property type="match status" value="1"/>
</dbReference>
<gene>
    <name evidence="3" type="ORF">HY768_11565</name>
</gene>
<dbReference type="AlphaFoldDB" id="A0A933MLA5"/>
<accession>A0A933MLA5</accession>
<dbReference type="InterPro" id="IPR036278">
    <property type="entry name" value="Sialidase_sf"/>
</dbReference>
<sequence>MAITAGFGGSAEDKRPEAANGPGVLIRVEKQGSGRRLIISRRPERRKNCRNLRQLSPETEWRQIPDARAWPPAEGKPAGKALIEQPKANNELPLKSALLFPKVQGWGRNHAVSNYSDDQQRPSMAKDSQGRLYIAYDWLYSGTGKYEVWLARSTDGGNYWEDLFYLGDNNYNYWRPSLTITPNDQCFLFYQTGDTLGMQFLSSSGGDKWDFFYIPAWKANYPKCHWPRVAAGRKNDSTRVVVAWQYDYYGDGSDYDIGYAYSRNGGGSWLARWNQIAYTGDQEMFPAAAVSDSLAAVAYELRFASAPADSDSTDIMYAKSGGLSAPGDTFAWNTASYGIATYHHDRFPGLSASGKFLYLAGQRAYNKQTDYDILVRRSKDGGKTFAGAAVYAAATGAEERYPALWAQDTCCYLAYTHDSVWAYFRWSADTGKTFFSAEIASDSNTCVGGPRGVSLCVLQDIPRVAWTDKRNVSWGLGFDVYFNTNLKNFPRVCDLAPYKPESWQFPLVPSKLKGTYTVSDTLRGFGTSAKDTTYIDLCLIDSSSVDVADTFRAGLFVDEWLYAYLEDFRLPAWWTETVADYPMRIFGGRHTLRLYTDYEERILYERTRNNDIFSRQWVWTPYRLPDDTTLQVPTPPVNVIDPSIPDYNCDGYWQATTNYWSAAGLKPAPGTDYDLRVYNDAYGKANAGFSVVAAQSALGPDTVEIIAVNGNKLTAGTRYYPGVYRGPKTGDGDYFTQFCLQDGTIPNNGWSAEKRMGDYQIVHTYDVTLSQGTSYYAACSLKAGPASLGFAVFSPKGAIYKSRSQAVGSFNEIAPPGKQFQFTADTSGWHSFVVWHNTPAKGDTSRYFVGLNTSPFSLPLAVTLSEFSAGEFSDSIVLAWRTASETNSYQWLIERGDDASSYQSAGWLPAAGAASGPVSYRWPDRRVEPGKLYYYRLGEQDLSGNIKYYGPIQARAGIPAVNCLNGVLPNPFRDAVHIDYTVGANTQPVNFSIYNIAGQRVKTLVKGPQVSGRHRASWDGRDDGGGPAANGCYFLRWSIGRKVGMLKLLRIR</sequence>
<dbReference type="EMBL" id="JACQXR010000162">
    <property type="protein sequence ID" value="MBI4727833.1"/>
    <property type="molecule type" value="Genomic_DNA"/>
</dbReference>
<dbReference type="SUPFAM" id="SSF50939">
    <property type="entry name" value="Sialidases"/>
    <property type="match status" value="2"/>
</dbReference>
<dbReference type="Proteomes" id="UP000736328">
    <property type="component" value="Unassembled WGS sequence"/>
</dbReference>
<comment type="caution">
    <text evidence="3">The sequence shown here is derived from an EMBL/GenBank/DDBJ whole genome shotgun (WGS) entry which is preliminary data.</text>
</comment>
<evidence type="ECO:0000256" key="1">
    <source>
        <dbReference type="SAM" id="MobiDB-lite"/>
    </source>
</evidence>
<dbReference type="InterPro" id="IPR025965">
    <property type="entry name" value="FlgD/Vpr_Ig-like"/>
</dbReference>
<dbReference type="Pfam" id="PF13860">
    <property type="entry name" value="FlgD_ig"/>
    <property type="match status" value="1"/>
</dbReference>
<name>A0A933MLA5_UNCT6</name>